<proteinExistence type="predicted"/>
<gene>
    <name evidence="1" type="ORF">SAY86_032165</name>
</gene>
<keyword evidence="2" id="KW-1185">Reference proteome</keyword>
<organism evidence="1 2">
    <name type="scientific">Trapa natans</name>
    <name type="common">Water chestnut</name>
    <dbReference type="NCBI Taxonomy" id="22666"/>
    <lineage>
        <taxon>Eukaryota</taxon>
        <taxon>Viridiplantae</taxon>
        <taxon>Streptophyta</taxon>
        <taxon>Embryophyta</taxon>
        <taxon>Tracheophyta</taxon>
        <taxon>Spermatophyta</taxon>
        <taxon>Magnoliopsida</taxon>
        <taxon>eudicotyledons</taxon>
        <taxon>Gunneridae</taxon>
        <taxon>Pentapetalae</taxon>
        <taxon>rosids</taxon>
        <taxon>malvids</taxon>
        <taxon>Myrtales</taxon>
        <taxon>Lythraceae</taxon>
        <taxon>Trapa</taxon>
    </lineage>
</organism>
<comment type="caution">
    <text evidence="1">The sequence shown here is derived from an EMBL/GenBank/DDBJ whole genome shotgun (WGS) entry which is preliminary data.</text>
</comment>
<dbReference type="Proteomes" id="UP001346149">
    <property type="component" value="Unassembled WGS sequence"/>
</dbReference>
<name>A0AAN7M4K9_TRANT</name>
<dbReference type="EMBL" id="JAXQNO010000009">
    <property type="protein sequence ID" value="KAK4791752.1"/>
    <property type="molecule type" value="Genomic_DNA"/>
</dbReference>
<accession>A0AAN7M4K9</accession>
<sequence length="102" mass="11598">MRKLITGICPRVYSVARQFCTFFFYFPFESDSADVTLQNDVDMLLVLRIQQILCNNCSKSIEEPSPGVLNMKLFLFSARLLPSKVVVSFLHHLINPLPASLC</sequence>
<evidence type="ECO:0000313" key="1">
    <source>
        <dbReference type="EMBL" id="KAK4791752.1"/>
    </source>
</evidence>
<protein>
    <submittedName>
        <fullName evidence="1">Uncharacterized protein</fullName>
    </submittedName>
</protein>
<reference evidence="1 2" key="1">
    <citation type="journal article" date="2023" name="Hortic Res">
        <title>Pangenome of water caltrop reveals structural variations and asymmetric subgenome divergence after allopolyploidization.</title>
        <authorList>
            <person name="Zhang X."/>
            <person name="Chen Y."/>
            <person name="Wang L."/>
            <person name="Yuan Y."/>
            <person name="Fang M."/>
            <person name="Shi L."/>
            <person name="Lu R."/>
            <person name="Comes H.P."/>
            <person name="Ma Y."/>
            <person name="Chen Y."/>
            <person name="Huang G."/>
            <person name="Zhou Y."/>
            <person name="Zheng Z."/>
            <person name="Qiu Y."/>
        </authorList>
    </citation>
    <scope>NUCLEOTIDE SEQUENCE [LARGE SCALE GENOMIC DNA]</scope>
    <source>
        <strain evidence="1">F231</strain>
    </source>
</reference>
<evidence type="ECO:0000313" key="2">
    <source>
        <dbReference type="Proteomes" id="UP001346149"/>
    </source>
</evidence>
<dbReference type="AlphaFoldDB" id="A0AAN7M4K9"/>